<organism evidence="2">
    <name type="scientific">hydrothermal vent metagenome</name>
    <dbReference type="NCBI Taxonomy" id="652676"/>
    <lineage>
        <taxon>unclassified sequences</taxon>
        <taxon>metagenomes</taxon>
        <taxon>ecological metagenomes</taxon>
    </lineage>
</organism>
<evidence type="ECO:0000259" key="1">
    <source>
        <dbReference type="Pfam" id="PF19995"/>
    </source>
</evidence>
<dbReference type="EMBL" id="UOEU01001055">
    <property type="protein sequence ID" value="VAW43282.1"/>
    <property type="molecule type" value="Genomic_DNA"/>
</dbReference>
<sequence>MQAGRRAITQRDYRDEVRDFATPVLFMRLPDGRLFQRKQLAIQTIRRRTTPDHARQMRQALTRLNFRNHRYKFGDIYGKSQKMGAFLISGPDQAGHHWLRNLLLKEEFKEELGGASNIDPIQIDIGNPTFVQTIDSLWEQFTLQLVDPAAFLADKKGVIAALLARWQAGHTIIVLDNICKKMPSYAQTVLQEFWQPLVTNLQQNIGQNGRSAPNHWFLLFMIDSAGTLPDLPLDNLDRSDPITPILLPRLSSHFPEAELDQWWRHGHTRSVLEPAVKQHNLESLDKLRQLIWQKSDNGSVLPLFNLLCRACRVNWKEIEGL</sequence>
<dbReference type="InterPro" id="IPR045475">
    <property type="entry name" value="iSTAND"/>
</dbReference>
<evidence type="ECO:0000313" key="2">
    <source>
        <dbReference type="EMBL" id="VAW43282.1"/>
    </source>
</evidence>
<feature type="domain" description="Inactive STAND" evidence="1">
    <location>
        <begin position="62"/>
        <end position="207"/>
    </location>
</feature>
<name>A0A3B0VVZ9_9ZZZZ</name>
<proteinExistence type="predicted"/>
<protein>
    <recommendedName>
        <fullName evidence="1">Inactive STAND domain-containing protein</fullName>
    </recommendedName>
</protein>
<dbReference type="AlphaFoldDB" id="A0A3B0VVZ9"/>
<dbReference type="Pfam" id="PF19995">
    <property type="entry name" value="iSTAND"/>
    <property type="match status" value="1"/>
</dbReference>
<gene>
    <name evidence="2" type="ORF">MNBD_CHLOROFLEXI01-353</name>
</gene>
<accession>A0A3B0VVZ9</accession>
<reference evidence="2" key="1">
    <citation type="submission" date="2018-06" db="EMBL/GenBank/DDBJ databases">
        <authorList>
            <person name="Zhirakovskaya E."/>
        </authorList>
    </citation>
    <scope>NUCLEOTIDE SEQUENCE</scope>
</reference>